<keyword evidence="3" id="KW-0812">Transmembrane</keyword>
<dbReference type="Gene3D" id="2.60.40.10">
    <property type="entry name" value="Immunoglobulins"/>
    <property type="match status" value="8"/>
</dbReference>
<gene>
    <name evidence="5" type="ORF">DBV15_10125</name>
</gene>
<keyword evidence="3" id="KW-0472">Membrane</keyword>
<dbReference type="EMBL" id="QBLH01000144">
    <property type="protein sequence ID" value="TGZ57480.1"/>
    <property type="molecule type" value="Genomic_DNA"/>
</dbReference>
<keyword evidence="6" id="KW-1185">Reference proteome</keyword>
<dbReference type="InterPro" id="IPR050991">
    <property type="entry name" value="ECM_Regulatory_Proteins"/>
</dbReference>
<keyword evidence="3" id="KW-1133">Transmembrane helix</keyword>
<evidence type="ECO:0000256" key="1">
    <source>
        <dbReference type="ARBA" id="ARBA00022737"/>
    </source>
</evidence>
<dbReference type="InterPro" id="IPR036116">
    <property type="entry name" value="FN3_sf"/>
</dbReference>
<name>A0A4S2L4A3_9HYME</name>
<feature type="domain" description="Fibronectin type-III" evidence="4">
    <location>
        <begin position="828"/>
        <end position="914"/>
    </location>
</feature>
<evidence type="ECO:0000259" key="4">
    <source>
        <dbReference type="PROSITE" id="PS50853"/>
    </source>
</evidence>
<organism evidence="5 6">
    <name type="scientific">Temnothorax longispinosus</name>
    <dbReference type="NCBI Taxonomy" id="300112"/>
    <lineage>
        <taxon>Eukaryota</taxon>
        <taxon>Metazoa</taxon>
        <taxon>Ecdysozoa</taxon>
        <taxon>Arthropoda</taxon>
        <taxon>Hexapoda</taxon>
        <taxon>Insecta</taxon>
        <taxon>Pterygota</taxon>
        <taxon>Neoptera</taxon>
        <taxon>Endopterygota</taxon>
        <taxon>Hymenoptera</taxon>
        <taxon>Apocrita</taxon>
        <taxon>Aculeata</taxon>
        <taxon>Formicoidea</taxon>
        <taxon>Formicidae</taxon>
        <taxon>Myrmicinae</taxon>
        <taxon>Temnothorax</taxon>
    </lineage>
</organism>
<feature type="compositionally biased region" description="Polar residues" evidence="2">
    <location>
        <begin position="1206"/>
        <end position="1216"/>
    </location>
</feature>
<sequence>MPSIDTRSIRVPGEMDRCPLRRPDATSRHAECRFTLDVSSTLESSPVVCDNFRTCCDVSNTANAVPFKKDTVTTLENEPNSAARLQQNTSLSHNVRSTDLCSSQKESFGRPIAVWDHGRDTSVIDHRNRHGSTRRSVAMRYSHAADAFSIMRYGFNQTLGLMIIDWITNSSWRRLRTCFPLLICFLLCVTQSTAHTCSVGLSTPGWTWPQGDIVIEHGKPLKMFCLLNQTIVDIDYRGKSAEDLRFFRNDQELESEFVTVINETTIELFIKSPPASDDMYNCKLKINNSDYIAVCLNKVVVGFPPRKPKHFDCVSYNWESFNCTWEPEHNFVHTTYDLMFQLPGRTGAMYYCPLATTAENSCMWDIYSDPIYRQPYPFYIFILKVSNAFGTENFTYRVQHYPNVIPAKPYNLTLINKTSESALLYWELPFPMATFPVGVHHKIMYQHQWDHERNWKVVNITHPKNREQWLFNLTGLEYANTVYDVRIYLKSSTAVRTDRWSDFSVVAFRTSPKLPGAAPRTDIGSFEIAEYNGSRDVYLYWQAIPQNQENGDNFKYQIIHVEENGHNVALTPSETTRTYAKLKGISFNSYLFEIVSTNEVGANSSRARIYVPNQQEIPHELAFTKIAFEHGLYELSWKPPFVDRDIVNYTIFWCDNERDRPYQCTGYLDWVHVPKNTMIYNITVPDPSKVYQFAISVNTERGSSGMIWSSCTVIHNKVLGKMKSVWINRIGSHFIEVGWKLDCSDRIGIIEGFNIYYCPIMSPLNVNCNGSMLNSTIKADARTIHGTIDNLKPYTTYMLNVAVLTKSGEGLRSDPLYNTTLEAAPSTPPLNVRVTDKSNTTLHISWKNPQAMNGVLRYYEIEYNGQVMKVEEITHIKLMGLKPYTKYSIRISACTVKCSEKSETVNEFTRIGVPGKINMPLVRFVNSSQVIVQWEPPQEPAGPVEAMYYEIEYGNGIVQNVSRTEVQLPIPDCKNVEHREQKHKFRVRAVNTNHNGQILKGFWSDFGEGNCYNNGLSNVALVIIWMVGVFSITACIACLVYMFKRMWIKCRAMRDVEVKLPPGLAPDMKLLEKNNELHIRQPSADSSGCSSGQESVTSSLTAESQVCSDSGTEVDAVRTPSDKVKSQPVREMTHLRQRSTTRIPASLLSEVTPWEYVKVGNSGEATSEETVSLARSTPNLTNSAMLKSYSPSQHAWSSTNYISMPSSSEALLSNPSLIPRKNTAGGNSGDGDSSKDGDDTNDGSHGDNNSSDSNNDSGDDSGDALISIKFEDDFEKEKQKLTIDELDKMRPIIDLKKLDILASHINPDKMTMATPYVQAGLIDEIPELPSCIPKHIQARNSNLMCGTFNIKDNQNLCKKEYMSFPPAFPTNTTLTSASPKYILASIMPEGMTMPPMKADQESLPQKTLYDSHSSTTSDTSYNLASSAHETQPQEQQEKMETLAGVTEDFDESGNKDNAVDLGASWSTTDATVEGKQLNSSYITLADLSPPSAGPSYVRLEKIPSSLPQTTMSPSDEQYAEVTVVPSTVQ</sequence>
<feature type="compositionally biased region" description="Polar residues" evidence="2">
    <location>
        <begin position="1100"/>
        <end position="1111"/>
    </location>
</feature>
<feature type="compositionally biased region" description="Low complexity" evidence="2">
    <location>
        <begin position="1410"/>
        <end position="1420"/>
    </location>
</feature>
<dbReference type="CDD" id="cd00063">
    <property type="entry name" value="FN3"/>
    <property type="match status" value="4"/>
</dbReference>
<dbReference type="SUPFAM" id="SSF49265">
    <property type="entry name" value="Fibronectin type III"/>
    <property type="match status" value="5"/>
</dbReference>
<feature type="region of interest" description="Disordered" evidence="2">
    <location>
        <begin position="1206"/>
        <end position="1264"/>
    </location>
</feature>
<dbReference type="PANTHER" id="PTHR46708">
    <property type="entry name" value="TENASCIN"/>
    <property type="match status" value="1"/>
</dbReference>
<feature type="compositionally biased region" description="Basic and acidic residues" evidence="2">
    <location>
        <begin position="1232"/>
        <end position="1245"/>
    </location>
</feature>
<keyword evidence="1" id="KW-0677">Repeat</keyword>
<dbReference type="InterPro" id="IPR013783">
    <property type="entry name" value="Ig-like_fold"/>
</dbReference>
<dbReference type="Pfam" id="PF00041">
    <property type="entry name" value="fn3"/>
    <property type="match status" value="2"/>
</dbReference>
<dbReference type="InterPro" id="IPR003961">
    <property type="entry name" value="FN3_dom"/>
</dbReference>
<feature type="transmembrane region" description="Helical" evidence="3">
    <location>
        <begin position="1019"/>
        <end position="1043"/>
    </location>
</feature>
<feature type="domain" description="Fibronectin type-III" evidence="4">
    <location>
        <begin position="721"/>
        <end position="823"/>
    </location>
</feature>
<dbReference type="PROSITE" id="PS50853">
    <property type="entry name" value="FN3"/>
    <property type="match status" value="2"/>
</dbReference>
<dbReference type="STRING" id="300112.A0A4S2L4A3"/>
<protein>
    <recommendedName>
        <fullName evidence="4">Fibronectin type-III domain-containing protein</fullName>
    </recommendedName>
</protein>
<evidence type="ECO:0000313" key="6">
    <source>
        <dbReference type="Proteomes" id="UP000310200"/>
    </source>
</evidence>
<dbReference type="PANTHER" id="PTHR46708:SF2">
    <property type="entry name" value="FIBRONECTIN TYPE-III DOMAIN-CONTAINING PROTEIN"/>
    <property type="match status" value="1"/>
</dbReference>
<proteinExistence type="predicted"/>
<evidence type="ECO:0000313" key="5">
    <source>
        <dbReference type="EMBL" id="TGZ57480.1"/>
    </source>
</evidence>
<evidence type="ECO:0000256" key="3">
    <source>
        <dbReference type="SAM" id="Phobius"/>
    </source>
</evidence>
<feature type="region of interest" description="Disordered" evidence="2">
    <location>
        <begin position="1392"/>
        <end position="1439"/>
    </location>
</feature>
<evidence type="ECO:0000256" key="2">
    <source>
        <dbReference type="SAM" id="MobiDB-lite"/>
    </source>
</evidence>
<feature type="compositionally biased region" description="Low complexity" evidence="2">
    <location>
        <begin position="1246"/>
        <end position="1256"/>
    </location>
</feature>
<feature type="region of interest" description="Disordered" evidence="2">
    <location>
        <begin position="1100"/>
        <end position="1125"/>
    </location>
</feature>
<dbReference type="Proteomes" id="UP000310200">
    <property type="component" value="Unassembled WGS sequence"/>
</dbReference>
<comment type="caution">
    <text evidence="5">The sequence shown here is derived from an EMBL/GenBank/DDBJ whole genome shotgun (WGS) entry which is preliminary data.</text>
</comment>
<feature type="compositionally biased region" description="Polar residues" evidence="2">
    <location>
        <begin position="1421"/>
        <end position="1434"/>
    </location>
</feature>
<dbReference type="SMART" id="SM00060">
    <property type="entry name" value="FN3"/>
    <property type="match status" value="6"/>
</dbReference>
<reference evidence="5 6" key="1">
    <citation type="journal article" date="2019" name="Philos. Trans. R. Soc. Lond., B, Biol. Sci.">
        <title>Ant behaviour and brain gene expression of defending hosts depend on the ecological success of the intruding social parasite.</title>
        <authorList>
            <person name="Kaur R."/>
            <person name="Stoldt M."/>
            <person name="Jongepier E."/>
            <person name="Feldmeyer B."/>
            <person name="Menzel F."/>
            <person name="Bornberg-Bauer E."/>
            <person name="Foitzik S."/>
        </authorList>
    </citation>
    <scope>NUCLEOTIDE SEQUENCE [LARGE SCALE GENOMIC DNA]</scope>
    <source>
        <tissue evidence="5">Whole body</tissue>
    </source>
</reference>
<accession>A0A4S2L4A3</accession>